<feature type="transmembrane region" description="Helical" evidence="1">
    <location>
        <begin position="33"/>
        <end position="53"/>
    </location>
</feature>
<keyword evidence="1" id="KW-0812">Transmembrane</keyword>
<sequence length="54" mass="5894">MLNWVTYFLISIVSIVSAVVHGIASLVMQCCLINVYLSVPFCVFVVSITQICVG</sequence>
<protein>
    <submittedName>
        <fullName evidence="2">Uncharacterized protein</fullName>
    </submittedName>
</protein>
<feature type="transmembrane region" description="Helical" evidence="1">
    <location>
        <begin position="7"/>
        <end position="27"/>
    </location>
</feature>
<accession>A0A0E9QWX2</accession>
<keyword evidence="1" id="KW-0472">Membrane</keyword>
<dbReference type="AlphaFoldDB" id="A0A0E9QWX2"/>
<keyword evidence="1" id="KW-1133">Transmembrane helix</keyword>
<dbReference type="EMBL" id="GBXM01087131">
    <property type="protein sequence ID" value="JAH21446.1"/>
    <property type="molecule type" value="Transcribed_RNA"/>
</dbReference>
<reference evidence="2" key="1">
    <citation type="submission" date="2014-11" db="EMBL/GenBank/DDBJ databases">
        <authorList>
            <person name="Amaro Gonzalez C."/>
        </authorList>
    </citation>
    <scope>NUCLEOTIDE SEQUENCE</scope>
</reference>
<evidence type="ECO:0000313" key="2">
    <source>
        <dbReference type="EMBL" id="JAH21446.1"/>
    </source>
</evidence>
<evidence type="ECO:0000256" key="1">
    <source>
        <dbReference type="SAM" id="Phobius"/>
    </source>
</evidence>
<organism evidence="2">
    <name type="scientific">Anguilla anguilla</name>
    <name type="common">European freshwater eel</name>
    <name type="synonym">Muraena anguilla</name>
    <dbReference type="NCBI Taxonomy" id="7936"/>
    <lineage>
        <taxon>Eukaryota</taxon>
        <taxon>Metazoa</taxon>
        <taxon>Chordata</taxon>
        <taxon>Craniata</taxon>
        <taxon>Vertebrata</taxon>
        <taxon>Euteleostomi</taxon>
        <taxon>Actinopterygii</taxon>
        <taxon>Neopterygii</taxon>
        <taxon>Teleostei</taxon>
        <taxon>Anguilliformes</taxon>
        <taxon>Anguillidae</taxon>
        <taxon>Anguilla</taxon>
    </lineage>
</organism>
<reference evidence="2" key="2">
    <citation type="journal article" date="2015" name="Fish Shellfish Immunol.">
        <title>Early steps in the European eel (Anguilla anguilla)-Vibrio vulnificus interaction in the gills: Role of the RtxA13 toxin.</title>
        <authorList>
            <person name="Callol A."/>
            <person name="Pajuelo D."/>
            <person name="Ebbesson L."/>
            <person name="Teles M."/>
            <person name="MacKenzie S."/>
            <person name="Amaro C."/>
        </authorList>
    </citation>
    <scope>NUCLEOTIDE SEQUENCE</scope>
</reference>
<proteinExistence type="predicted"/>
<name>A0A0E9QWX2_ANGAN</name>